<feature type="transmembrane region" description="Helical" evidence="1">
    <location>
        <begin position="170"/>
        <end position="197"/>
    </location>
</feature>
<name>A0A8H4B095_GIGMA</name>
<gene>
    <name evidence="2" type="ORF">F8M41_024957</name>
</gene>
<sequence>MDYKIFMMEDKSFSTIPNNGINSLEFSVYLNDISFNLSDRLVRPFVTLSMSDEDLFKSYDRELILANQVSTYSKLPQTLLNKNLYNLASFNSYKVKIKRRRKELMIPSWENFIGFSSKLESLPYLTSTLETFPLSNDSSEFPTLTLLTKIEIEVQSFIVQVETDKRFKTFITSIGLIGGAWGFAATIYTVLFGAIAIKPWGWIQKYGFKINNSVLTQLINTFEIIPLVRHSKTTNNLKKLELKKRLDSLQLFLTEYVVDVQYLEEIYKKNRNK</sequence>
<evidence type="ECO:0000256" key="1">
    <source>
        <dbReference type="SAM" id="Phobius"/>
    </source>
</evidence>
<reference evidence="2 3" key="1">
    <citation type="journal article" date="2019" name="Environ. Microbiol.">
        <title>At the nexus of three kingdoms: the genome of the mycorrhizal fungus Gigaspora margarita provides insights into plant, endobacterial and fungal interactions.</title>
        <authorList>
            <person name="Venice F."/>
            <person name="Ghignone S."/>
            <person name="Salvioli di Fossalunga A."/>
            <person name="Amselem J."/>
            <person name="Novero M."/>
            <person name="Xianan X."/>
            <person name="Sedzielewska Toro K."/>
            <person name="Morin E."/>
            <person name="Lipzen A."/>
            <person name="Grigoriev I.V."/>
            <person name="Henrissat B."/>
            <person name="Martin F.M."/>
            <person name="Bonfante P."/>
        </authorList>
    </citation>
    <scope>NUCLEOTIDE SEQUENCE [LARGE SCALE GENOMIC DNA]</scope>
    <source>
        <strain evidence="2 3">BEG34</strain>
    </source>
</reference>
<organism evidence="2 3">
    <name type="scientific">Gigaspora margarita</name>
    <dbReference type="NCBI Taxonomy" id="4874"/>
    <lineage>
        <taxon>Eukaryota</taxon>
        <taxon>Fungi</taxon>
        <taxon>Fungi incertae sedis</taxon>
        <taxon>Mucoromycota</taxon>
        <taxon>Glomeromycotina</taxon>
        <taxon>Glomeromycetes</taxon>
        <taxon>Diversisporales</taxon>
        <taxon>Gigasporaceae</taxon>
        <taxon>Gigaspora</taxon>
    </lineage>
</organism>
<evidence type="ECO:0000313" key="3">
    <source>
        <dbReference type="Proteomes" id="UP000439903"/>
    </source>
</evidence>
<evidence type="ECO:0000313" key="2">
    <source>
        <dbReference type="EMBL" id="KAF0550214.1"/>
    </source>
</evidence>
<accession>A0A8H4B095</accession>
<proteinExistence type="predicted"/>
<dbReference type="EMBL" id="WTPW01000088">
    <property type="protein sequence ID" value="KAF0550214.1"/>
    <property type="molecule type" value="Genomic_DNA"/>
</dbReference>
<keyword evidence="1" id="KW-0472">Membrane</keyword>
<dbReference type="AlphaFoldDB" id="A0A8H4B095"/>
<protein>
    <submittedName>
        <fullName evidence="2">Uncharacterized protein</fullName>
    </submittedName>
</protein>
<keyword evidence="1" id="KW-1133">Transmembrane helix</keyword>
<comment type="caution">
    <text evidence="2">The sequence shown here is derived from an EMBL/GenBank/DDBJ whole genome shotgun (WGS) entry which is preliminary data.</text>
</comment>
<keyword evidence="3" id="KW-1185">Reference proteome</keyword>
<dbReference type="OrthoDB" id="2421077at2759"/>
<keyword evidence="1" id="KW-0812">Transmembrane</keyword>
<dbReference type="Proteomes" id="UP000439903">
    <property type="component" value="Unassembled WGS sequence"/>
</dbReference>